<feature type="domain" description="LexA repressor DNA-binding" evidence="7">
    <location>
        <begin position="1"/>
        <end position="59"/>
    </location>
</feature>
<evidence type="ECO:0000256" key="3">
    <source>
        <dbReference type="ARBA" id="ARBA00023016"/>
    </source>
</evidence>
<dbReference type="NCBIfam" id="TIGR00331">
    <property type="entry name" value="hrcA"/>
    <property type="match status" value="1"/>
</dbReference>
<dbReference type="PIRSF" id="PIRSF005485">
    <property type="entry name" value="HrcA"/>
    <property type="match status" value="1"/>
</dbReference>
<evidence type="ECO:0000256" key="4">
    <source>
        <dbReference type="ARBA" id="ARBA00023163"/>
    </source>
</evidence>
<keyword evidence="10" id="KW-1185">Reference proteome</keyword>
<evidence type="ECO:0000256" key="2">
    <source>
        <dbReference type="ARBA" id="ARBA00023015"/>
    </source>
</evidence>
<evidence type="ECO:0000256" key="5">
    <source>
        <dbReference type="HAMAP-Rule" id="MF_00081"/>
    </source>
</evidence>
<dbReference type="PANTHER" id="PTHR34824:SF1">
    <property type="entry name" value="HEAT-INDUCIBLE TRANSCRIPTION REPRESSOR HRCA"/>
    <property type="match status" value="1"/>
</dbReference>
<reference evidence="9" key="2">
    <citation type="journal article" date="2023" name="Nat. Commun.">
        <title>Cultivation of marine bacteria of the SAR202 clade.</title>
        <authorList>
            <person name="Lim Y."/>
            <person name="Seo J.H."/>
            <person name="Giovannoni S.J."/>
            <person name="Kang I."/>
            <person name="Cho J.C."/>
        </authorList>
    </citation>
    <scope>NUCLEOTIDE SEQUENCE</scope>
    <source>
        <strain evidence="9">JH1073</strain>
    </source>
</reference>
<name>A0AAJ6CTF5_9CHLR</name>
<keyword evidence="3 5" id="KW-0346">Stress response</keyword>
<dbReference type="GO" id="GO:0004252">
    <property type="term" value="F:serine-type endopeptidase activity"/>
    <property type="evidence" value="ECO:0007669"/>
    <property type="project" value="InterPro"/>
</dbReference>
<evidence type="ECO:0000256" key="1">
    <source>
        <dbReference type="ARBA" id="ARBA00022491"/>
    </source>
</evidence>
<keyword evidence="4 5" id="KW-0804">Transcription</keyword>
<comment type="function">
    <text evidence="5">Negative regulator of class I heat shock genes (grpE-dnaK-dnaJ and groELS operons). Prevents heat-shock induction of these operons.</text>
</comment>
<dbReference type="Gene3D" id="3.30.450.40">
    <property type="match status" value="1"/>
</dbReference>
<dbReference type="Gene3D" id="3.30.390.60">
    <property type="entry name" value="Heat-inducible transcription repressor hrca homolog, domain 3"/>
    <property type="match status" value="1"/>
</dbReference>
<dbReference type="GO" id="GO:0006508">
    <property type="term" value="P:proteolysis"/>
    <property type="evidence" value="ECO:0007669"/>
    <property type="project" value="InterPro"/>
</dbReference>
<dbReference type="PANTHER" id="PTHR34824">
    <property type="entry name" value="HEAT-INDUCIBLE TRANSCRIPTION REPRESSOR HRCA"/>
    <property type="match status" value="1"/>
</dbReference>
<dbReference type="AlphaFoldDB" id="A0AAJ6CTF5"/>
<dbReference type="Pfam" id="PF01628">
    <property type="entry name" value="HrcA"/>
    <property type="match status" value="1"/>
</dbReference>
<accession>A0AAJ6CTF5</accession>
<dbReference type="Gene3D" id="1.10.10.10">
    <property type="entry name" value="Winged helix-like DNA-binding domain superfamily/Winged helix DNA-binding domain"/>
    <property type="match status" value="1"/>
</dbReference>
<evidence type="ECO:0000259" key="6">
    <source>
        <dbReference type="Pfam" id="PF01628"/>
    </source>
</evidence>
<dbReference type="RefSeq" id="WP_342825693.1">
    <property type="nucleotide sequence ID" value="NZ_CP046146.1"/>
</dbReference>
<keyword evidence="1 5" id="KW-0678">Repressor</keyword>
<comment type="similarity">
    <text evidence="5">Belongs to the HrcA family.</text>
</comment>
<keyword evidence="2 5" id="KW-0805">Transcription regulation</keyword>
<dbReference type="GO" id="GO:0003677">
    <property type="term" value="F:DNA binding"/>
    <property type="evidence" value="ECO:0007669"/>
    <property type="project" value="InterPro"/>
</dbReference>
<sequence>MPTLTARKREILKFIVSEHVQTASPVASSTVARSTNLRASPATIRNEMVALEEDGLIHRPHVSSGGVPSDRGYRHFVASLNPEATLNPNVSARIDQEFSSVRSHVEEWIDSASEILSGLMDTLAFTTLPRTAPSPIKSIELLRLQEMLVVVIIVLQEASVYKQVINLESSVTNSEIEHARNRLSEAIVGVPAHNLASRGAQINDGLERKAFNSAVTALQQRNAVSSTEKRFSGISKLFQQPELMADPAMSLGATWLIEDSFATSSFEESSDPRGSANVVIGEENPEESLKNFSVVFSRYGTSDTAEGMIGVMAPTRMEYETAIPAVRYMANHLDQMTMMFYGG</sequence>
<dbReference type="EMBL" id="CP046147">
    <property type="protein sequence ID" value="WFG40238.1"/>
    <property type="molecule type" value="Genomic_DNA"/>
</dbReference>
<organism evidence="9 10">
    <name type="scientific">Candidatus Lucifugimonas marina</name>
    <dbReference type="NCBI Taxonomy" id="3038979"/>
    <lineage>
        <taxon>Bacteria</taxon>
        <taxon>Bacillati</taxon>
        <taxon>Chloroflexota</taxon>
        <taxon>Dehalococcoidia</taxon>
        <taxon>SAR202 cluster</taxon>
        <taxon>Candidatus Lucifugimonadales</taxon>
        <taxon>Candidatus Lucifugimonadaceae</taxon>
        <taxon>Candidatus Lucifugimonas</taxon>
    </lineage>
</organism>
<dbReference type="Proteomes" id="UP001321249">
    <property type="component" value="Unassembled WGS sequence"/>
</dbReference>
<evidence type="ECO:0000313" key="8">
    <source>
        <dbReference type="EMBL" id="MDG0867380.1"/>
    </source>
</evidence>
<dbReference type="SUPFAM" id="SSF55781">
    <property type="entry name" value="GAF domain-like"/>
    <property type="match status" value="1"/>
</dbReference>
<dbReference type="InterPro" id="IPR036388">
    <property type="entry name" value="WH-like_DNA-bd_sf"/>
</dbReference>
<dbReference type="Proteomes" id="UP001219901">
    <property type="component" value="Chromosome"/>
</dbReference>
<gene>
    <name evidence="5 9" type="primary">hrcA</name>
    <name evidence="8" type="ORF">GKO46_09895</name>
    <name evidence="9" type="ORF">GKO48_11645</name>
</gene>
<dbReference type="InterPro" id="IPR036390">
    <property type="entry name" value="WH_DNA-bd_sf"/>
</dbReference>
<dbReference type="HAMAP" id="MF_00081">
    <property type="entry name" value="HrcA"/>
    <property type="match status" value="1"/>
</dbReference>
<reference evidence="10 11" key="1">
    <citation type="submission" date="2019-11" db="EMBL/GenBank/DDBJ databases">
        <authorList>
            <person name="Cho J.-C."/>
        </authorList>
    </citation>
    <scope>NUCLEOTIDE SEQUENCE [LARGE SCALE GENOMIC DNA]</scope>
    <source>
        <strain evidence="9 10">JH1073</strain>
        <strain evidence="8 11">JH702</strain>
    </source>
</reference>
<dbReference type="InterPro" id="IPR002571">
    <property type="entry name" value="HrcA"/>
</dbReference>
<dbReference type="InterPro" id="IPR006199">
    <property type="entry name" value="LexA_DNA-bd_dom"/>
</dbReference>
<evidence type="ECO:0000313" key="11">
    <source>
        <dbReference type="Proteomes" id="UP001321249"/>
    </source>
</evidence>
<dbReference type="Pfam" id="PF01726">
    <property type="entry name" value="LexA_DNA_bind"/>
    <property type="match status" value="1"/>
</dbReference>
<dbReference type="GO" id="GO:0045892">
    <property type="term" value="P:negative regulation of DNA-templated transcription"/>
    <property type="evidence" value="ECO:0007669"/>
    <property type="project" value="UniProtKB-UniRule"/>
</dbReference>
<protein>
    <recommendedName>
        <fullName evidence="5">Heat-inducible transcription repressor HrcA</fullName>
    </recommendedName>
</protein>
<reference evidence="10" key="3">
    <citation type="submission" date="2023-06" db="EMBL/GenBank/DDBJ databases">
        <title>Pangenomics reveal diversification of enzyme families and niche specialization in globally abundant SAR202 bacteria.</title>
        <authorList>
            <person name="Saw J.H.W."/>
        </authorList>
    </citation>
    <scope>NUCLEOTIDE SEQUENCE [LARGE SCALE GENOMIC DNA]</scope>
    <source>
        <strain evidence="10">JH1073</strain>
    </source>
</reference>
<evidence type="ECO:0000259" key="7">
    <source>
        <dbReference type="Pfam" id="PF01726"/>
    </source>
</evidence>
<dbReference type="InterPro" id="IPR023120">
    <property type="entry name" value="WHTH_transcript_rep_HrcA_IDD"/>
</dbReference>
<evidence type="ECO:0000313" key="10">
    <source>
        <dbReference type="Proteomes" id="UP001219901"/>
    </source>
</evidence>
<evidence type="ECO:0000313" key="9">
    <source>
        <dbReference type="EMBL" id="WFG40238.1"/>
    </source>
</evidence>
<dbReference type="EMBL" id="WMBE01000003">
    <property type="protein sequence ID" value="MDG0867380.1"/>
    <property type="molecule type" value="Genomic_DNA"/>
</dbReference>
<dbReference type="InterPro" id="IPR021153">
    <property type="entry name" value="HrcA_C"/>
</dbReference>
<feature type="domain" description="Heat-inducible transcription repressor HrcA C-terminal" evidence="6">
    <location>
        <begin position="106"/>
        <end position="323"/>
    </location>
</feature>
<dbReference type="InterPro" id="IPR029016">
    <property type="entry name" value="GAF-like_dom_sf"/>
</dbReference>
<dbReference type="SUPFAM" id="SSF46785">
    <property type="entry name" value="Winged helix' DNA-binding domain"/>
    <property type="match status" value="1"/>
</dbReference>
<proteinExistence type="inferred from homology"/>